<dbReference type="SUPFAM" id="SSF48498">
    <property type="entry name" value="Tetracyclin repressor-like, C-terminal domain"/>
    <property type="match status" value="1"/>
</dbReference>
<dbReference type="EMBL" id="JRAA01000003">
    <property type="protein sequence ID" value="KHF24546.1"/>
    <property type="molecule type" value="Genomic_DNA"/>
</dbReference>
<dbReference type="InterPro" id="IPR036271">
    <property type="entry name" value="Tet_transcr_reg_TetR-rel_C_sf"/>
</dbReference>
<dbReference type="PROSITE" id="PS50977">
    <property type="entry name" value="HTH_TETR_2"/>
    <property type="match status" value="1"/>
</dbReference>
<dbReference type="STRING" id="2340.JV46_25730"/>
<reference evidence="6 8" key="1">
    <citation type="journal article" date="2014" name="BMC Genomics">
        <title>The genome of the intracellular bacterium of the coastal bivalve, Solemya velum: a blueprint for thriving in and out of symbiosis.</title>
        <authorList>
            <person name="Dmytrenko O."/>
            <person name="Russell S.L."/>
            <person name="Loo W.T."/>
            <person name="Fontanez K.M."/>
            <person name="Liao L."/>
            <person name="Roeselers G."/>
            <person name="Sharma R."/>
            <person name="Stewart F.J."/>
            <person name="Newton I.L."/>
            <person name="Woyke T."/>
            <person name="Wu D."/>
            <person name="Lang J.M."/>
            <person name="Eisen J.A."/>
            <person name="Cavanaugh C.M."/>
        </authorList>
    </citation>
    <scope>NUCLEOTIDE SEQUENCE [LARGE SCALE GENOMIC DNA]</scope>
    <source>
        <strain evidence="6 8">WH</strain>
    </source>
</reference>
<evidence type="ECO:0000256" key="2">
    <source>
        <dbReference type="ARBA" id="ARBA00023125"/>
    </source>
</evidence>
<evidence type="ECO:0000313" key="7">
    <source>
        <dbReference type="EMBL" id="OOY35310.1"/>
    </source>
</evidence>
<dbReference type="GO" id="GO:0003677">
    <property type="term" value="F:DNA binding"/>
    <property type="evidence" value="ECO:0007669"/>
    <property type="project" value="UniProtKB-UniRule"/>
</dbReference>
<dbReference type="PANTHER" id="PTHR47506">
    <property type="entry name" value="TRANSCRIPTIONAL REGULATORY PROTEIN"/>
    <property type="match status" value="1"/>
</dbReference>
<dbReference type="AlphaFoldDB" id="A0A0B0HAT1"/>
<dbReference type="Gene3D" id="1.10.357.10">
    <property type="entry name" value="Tetracycline Repressor, domain 2"/>
    <property type="match status" value="1"/>
</dbReference>
<proteinExistence type="predicted"/>
<dbReference type="EMBL" id="MPNX01000005">
    <property type="protein sequence ID" value="OOY35310.1"/>
    <property type="molecule type" value="Genomic_DNA"/>
</dbReference>
<accession>A0A0B0HAT1</accession>
<dbReference type="PRINTS" id="PR00455">
    <property type="entry name" value="HTHTETR"/>
</dbReference>
<comment type="caution">
    <text evidence="6">The sequence shown here is derived from an EMBL/GenBank/DDBJ whole genome shotgun (WGS) entry which is preliminary data.</text>
</comment>
<feature type="domain" description="HTH tetR-type" evidence="5">
    <location>
        <begin position="6"/>
        <end position="66"/>
    </location>
</feature>
<dbReference type="eggNOG" id="COG1309">
    <property type="taxonomic scope" value="Bacteria"/>
</dbReference>
<dbReference type="InterPro" id="IPR054156">
    <property type="entry name" value="YxaF_TetR_C"/>
</dbReference>
<sequence>MIKKSERTKQKIIQTANRLFYRRGYNRTSFTDIVDASGVPRGNIYYYFRTKDEILLATLEHRMSNIEKMLNDWDQRYETPQERLKRFVKVLIAGHEATSLYGCPIGSINMELGKEQPELQAHAGRMFRRLLDYFRYQFEAMGHSAQHSRHHAMQLLSRAQGISMMTHVMRDPQIMQDAESEIEHWIDTLIPNPTIPDKPA</sequence>
<dbReference type="Pfam" id="PF21993">
    <property type="entry name" value="TetR_C_13_2"/>
    <property type="match status" value="1"/>
</dbReference>
<organism evidence="6 8">
    <name type="scientific">Solemya velum gill symbiont</name>
    <dbReference type="NCBI Taxonomy" id="2340"/>
    <lineage>
        <taxon>Bacteria</taxon>
        <taxon>Pseudomonadati</taxon>
        <taxon>Pseudomonadota</taxon>
        <taxon>Gammaproteobacteria</taxon>
        <taxon>sulfur-oxidizing symbionts</taxon>
    </lineage>
</organism>
<evidence type="ECO:0000259" key="5">
    <source>
        <dbReference type="PROSITE" id="PS50977"/>
    </source>
</evidence>
<keyword evidence="2 4" id="KW-0238">DNA-binding</keyword>
<evidence type="ECO:0000256" key="3">
    <source>
        <dbReference type="ARBA" id="ARBA00023163"/>
    </source>
</evidence>
<dbReference type="SUPFAM" id="SSF46689">
    <property type="entry name" value="Homeodomain-like"/>
    <property type="match status" value="1"/>
</dbReference>
<dbReference type="InterPro" id="IPR001647">
    <property type="entry name" value="HTH_TetR"/>
</dbReference>
<dbReference type="InterPro" id="IPR009057">
    <property type="entry name" value="Homeodomain-like_sf"/>
</dbReference>
<evidence type="ECO:0000313" key="9">
    <source>
        <dbReference type="Proteomes" id="UP000190962"/>
    </source>
</evidence>
<dbReference type="GeneID" id="86992765"/>
<evidence type="ECO:0000256" key="4">
    <source>
        <dbReference type="PROSITE-ProRule" id="PRU00335"/>
    </source>
</evidence>
<keyword evidence="8" id="KW-1185">Reference proteome</keyword>
<feature type="DNA-binding region" description="H-T-H motif" evidence="4">
    <location>
        <begin position="29"/>
        <end position="48"/>
    </location>
</feature>
<dbReference type="Proteomes" id="UP000030856">
    <property type="component" value="Unassembled WGS sequence"/>
</dbReference>
<keyword evidence="1" id="KW-0805">Transcription regulation</keyword>
<name>A0A0B0HAT1_SOVGS</name>
<evidence type="ECO:0000256" key="1">
    <source>
        <dbReference type="ARBA" id="ARBA00023015"/>
    </source>
</evidence>
<protein>
    <submittedName>
        <fullName evidence="6">Transcriptional regulator</fullName>
    </submittedName>
</protein>
<evidence type="ECO:0000313" key="8">
    <source>
        <dbReference type="Proteomes" id="UP000030856"/>
    </source>
</evidence>
<dbReference type="PANTHER" id="PTHR47506:SF3">
    <property type="entry name" value="HTH-TYPE TRANSCRIPTIONAL REGULATOR LMRA"/>
    <property type="match status" value="1"/>
</dbReference>
<evidence type="ECO:0000313" key="6">
    <source>
        <dbReference type="EMBL" id="KHF24546.1"/>
    </source>
</evidence>
<dbReference type="Proteomes" id="UP000190962">
    <property type="component" value="Unassembled WGS sequence"/>
</dbReference>
<dbReference type="RefSeq" id="WP_052132339.1">
    <property type="nucleotide sequence ID" value="NZ_JRAA01000003.1"/>
</dbReference>
<keyword evidence="3" id="KW-0804">Transcription</keyword>
<dbReference type="Pfam" id="PF00440">
    <property type="entry name" value="TetR_N"/>
    <property type="match status" value="1"/>
</dbReference>
<gene>
    <name evidence="7" type="ORF">BOV88_05080</name>
    <name evidence="6" type="ORF">JV46_25730</name>
</gene>
<reference evidence="7 9" key="2">
    <citation type="submission" date="2016-11" db="EMBL/GenBank/DDBJ databases">
        <title>Mixed transmission modes and dynamic genome evolution in an obligate animal-bacterial symbiosis.</title>
        <authorList>
            <person name="Russell S.L."/>
            <person name="Corbett-Detig R.B."/>
            <person name="Cavanaugh C.M."/>
        </authorList>
    </citation>
    <scope>NUCLEOTIDE SEQUENCE [LARGE SCALE GENOMIC DNA]</scope>
    <source>
        <strain evidence="7">MA-KB16</strain>
    </source>
</reference>